<dbReference type="Gene3D" id="2.40.50.460">
    <property type="match status" value="1"/>
</dbReference>
<gene>
    <name evidence="9" type="primary">recJ</name>
    <name evidence="9" type="ORF">BWY43_00192</name>
</gene>
<evidence type="ECO:0000256" key="5">
    <source>
        <dbReference type="ARBA" id="ARBA00022839"/>
    </source>
</evidence>
<comment type="similarity">
    <text evidence="1">Belongs to the RecJ family.</text>
</comment>
<dbReference type="InterPro" id="IPR001667">
    <property type="entry name" value="DDH_dom"/>
</dbReference>
<dbReference type="GO" id="GO:0008409">
    <property type="term" value="F:5'-3' exonuclease activity"/>
    <property type="evidence" value="ECO:0007669"/>
    <property type="project" value="InterPro"/>
</dbReference>
<protein>
    <recommendedName>
        <fullName evidence="2">Single-stranded-DNA-specific exonuclease RecJ</fullName>
    </recommendedName>
</protein>
<evidence type="ECO:0000259" key="7">
    <source>
        <dbReference type="Pfam" id="PF02272"/>
    </source>
</evidence>
<feature type="domain" description="RecJ OB" evidence="8">
    <location>
        <begin position="385"/>
        <end position="487"/>
    </location>
</feature>
<evidence type="ECO:0000313" key="9">
    <source>
        <dbReference type="EMBL" id="OQA53119.1"/>
    </source>
</evidence>
<dbReference type="Pfam" id="PF17768">
    <property type="entry name" value="RecJ_OB"/>
    <property type="match status" value="1"/>
</dbReference>
<evidence type="ECO:0000256" key="3">
    <source>
        <dbReference type="ARBA" id="ARBA00022722"/>
    </source>
</evidence>
<feature type="domain" description="DDH" evidence="6">
    <location>
        <begin position="20"/>
        <end position="162"/>
    </location>
</feature>
<comment type="caution">
    <text evidence="9">The sequence shown here is derived from an EMBL/GenBank/DDBJ whole genome shotgun (WGS) entry which is preliminary data.</text>
</comment>
<dbReference type="PANTHER" id="PTHR30255">
    <property type="entry name" value="SINGLE-STRANDED-DNA-SPECIFIC EXONUCLEASE RECJ"/>
    <property type="match status" value="1"/>
</dbReference>
<keyword evidence="3" id="KW-0540">Nuclease</keyword>
<dbReference type="InterPro" id="IPR003156">
    <property type="entry name" value="DHHA1_dom"/>
</dbReference>
<dbReference type="GO" id="GO:0006310">
    <property type="term" value="P:DNA recombination"/>
    <property type="evidence" value="ECO:0007669"/>
    <property type="project" value="InterPro"/>
</dbReference>
<evidence type="ECO:0000259" key="6">
    <source>
        <dbReference type="Pfam" id="PF01368"/>
    </source>
</evidence>
<dbReference type="Proteomes" id="UP000485367">
    <property type="component" value="Unassembled WGS sequence"/>
</dbReference>
<dbReference type="InterPro" id="IPR004610">
    <property type="entry name" value="RecJ"/>
</dbReference>
<dbReference type="AlphaFoldDB" id="A0A1V5SEZ8"/>
<dbReference type="Pfam" id="PF01368">
    <property type="entry name" value="DHH"/>
    <property type="match status" value="1"/>
</dbReference>
<feature type="domain" description="DHHA1" evidence="7">
    <location>
        <begin position="285"/>
        <end position="369"/>
    </location>
</feature>
<keyword evidence="4 9" id="KW-0378">Hydrolase</keyword>
<dbReference type="NCBIfam" id="TIGR00644">
    <property type="entry name" value="recJ"/>
    <property type="match status" value="1"/>
</dbReference>
<sequence length="491" mass="55175">MPGVIEAKKRIIEASKKGQKIAIYADYDADGICGAAILYKALKDYFDEIKVVIPDRSEGYGLNKDAVEKMVKEKISLLITVDCGIKNVAEIELAKKNSIDTIVVDHHQLGEKLPKAIIVHPFLGKDLQFKYFSGGGVAFFLSKALSKKEGQEKWLLDLVAISTIADMVPLVHDNRIIAKYGLLVLNKTKNMGLSKLMEIANINKAGAYEVGYMIAPRLNAAGRISLPQKSFDLLINEDVKKIESDARELDQLNLQRQDLLKNGQRDVIEKIKKRGIDKGPFIVIETKFPEGVIGLIAGKITQYFYKPSIVLSVRDGLYKGSARSIPGVNITQLLKDCEHLLESFGGHEQAAGISIKKENLTKFKKQILKLSEKFDEKIFLKKLYIDALIDIDKINISLARNIEKLEPFGQGNYKPIFAVEKASVRDIRYLGKSKDHLSFDLGGNKAIAFCFEEKCWKLEKVKLYDIAFSIEIDRWGGREKVKLIVEDVKER</sequence>
<dbReference type="Gene3D" id="3.90.1640.30">
    <property type="match status" value="1"/>
</dbReference>
<dbReference type="EMBL" id="MWBO01000010">
    <property type="protein sequence ID" value="OQA53119.1"/>
    <property type="molecule type" value="Genomic_DNA"/>
</dbReference>
<evidence type="ECO:0000256" key="4">
    <source>
        <dbReference type="ARBA" id="ARBA00022801"/>
    </source>
</evidence>
<organism evidence="9">
    <name type="scientific">candidate division WS2 bacterium ADurb.Bin280</name>
    <dbReference type="NCBI Taxonomy" id="1852829"/>
    <lineage>
        <taxon>Bacteria</taxon>
        <taxon>candidate division WS2</taxon>
    </lineage>
</organism>
<dbReference type="GO" id="GO:0006281">
    <property type="term" value="P:DNA repair"/>
    <property type="evidence" value="ECO:0007669"/>
    <property type="project" value="InterPro"/>
</dbReference>
<accession>A0A1V5SEZ8</accession>
<name>A0A1V5SEZ8_9BACT</name>
<dbReference type="InterPro" id="IPR038763">
    <property type="entry name" value="DHH_sf"/>
</dbReference>
<dbReference type="InterPro" id="IPR051673">
    <property type="entry name" value="SSDNA_exonuclease_RecJ"/>
</dbReference>
<dbReference type="GO" id="GO:0003676">
    <property type="term" value="F:nucleic acid binding"/>
    <property type="evidence" value="ECO:0007669"/>
    <property type="project" value="InterPro"/>
</dbReference>
<evidence type="ECO:0000256" key="1">
    <source>
        <dbReference type="ARBA" id="ARBA00005915"/>
    </source>
</evidence>
<dbReference type="InterPro" id="IPR041122">
    <property type="entry name" value="RecJ_OB"/>
</dbReference>
<keyword evidence="5 9" id="KW-0269">Exonuclease</keyword>
<reference evidence="9" key="1">
    <citation type="submission" date="2017-02" db="EMBL/GenBank/DDBJ databases">
        <title>Delving into the versatile metabolic prowess of the omnipresent phylum Bacteroidetes.</title>
        <authorList>
            <person name="Nobu M.K."/>
            <person name="Mei R."/>
            <person name="Narihiro T."/>
            <person name="Kuroda K."/>
            <person name="Liu W.-T."/>
        </authorList>
    </citation>
    <scope>NUCLEOTIDE SEQUENCE</scope>
    <source>
        <strain evidence="9">ADurb.Bin280</strain>
    </source>
</reference>
<evidence type="ECO:0000256" key="2">
    <source>
        <dbReference type="ARBA" id="ARBA00019841"/>
    </source>
</evidence>
<evidence type="ECO:0000259" key="8">
    <source>
        <dbReference type="Pfam" id="PF17768"/>
    </source>
</evidence>
<dbReference type="SUPFAM" id="SSF64182">
    <property type="entry name" value="DHH phosphoesterases"/>
    <property type="match status" value="1"/>
</dbReference>
<proteinExistence type="inferred from homology"/>
<dbReference type="PANTHER" id="PTHR30255:SF2">
    <property type="entry name" value="SINGLE-STRANDED-DNA-SPECIFIC EXONUCLEASE RECJ"/>
    <property type="match status" value="1"/>
</dbReference>
<dbReference type="Pfam" id="PF02272">
    <property type="entry name" value="DHHA1"/>
    <property type="match status" value="1"/>
</dbReference>